<keyword evidence="2" id="KW-1185">Reference proteome</keyword>
<reference evidence="1" key="1">
    <citation type="submission" date="2021-05" db="EMBL/GenBank/DDBJ databases">
        <authorList>
            <person name="Pan Q."/>
            <person name="Jouanno E."/>
            <person name="Zahm M."/>
            <person name="Klopp C."/>
            <person name="Cabau C."/>
            <person name="Louis A."/>
            <person name="Berthelot C."/>
            <person name="Parey E."/>
            <person name="Roest Crollius H."/>
            <person name="Montfort J."/>
            <person name="Robinson-Rechavi M."/>
            <person name="Bouchez O."/>
            <person name="Lampietro C."/>
            <person name="Lopez Roques C."/>
            <person name="Donnadieu C."/>
            <person name="Postlethwait J."/>
            <person name="Bobe J."/>
            <person name="Dillon D."/>
            <person name="Chandos A."/>
            <person name="von Hippel F."/>
            <person name="Guiguen Y."/>
        </authorList>
    </citation>
    <scope>NUCLEOTIDE SEQUENCE</scope>
    <source>
        <strain evidence="1">YG-Jan2019</strain>
    </source>
</reference>
<proteinExistence type="predicted"/>
<organism evidence="1 2">
    <name type="scientific">Dallia pectoralis</name>
    <name type="common">Alaska blackfish</name>
    <dbReference type="NCBI Taxonomy" id="75939"/>
    <lineage>
        <taxon>Eukaryota</taxon>
        <taxon>Metazoa</taxon>
        <taxon>Chordata</taxon>
        <taxon>Craniata</taxon>
        <taxon>Vertebrata</taxon>
        <taxon>Euteleostomi</taxon>
        <taxon>Actinopterygii</taxon>
        <taxon>Neopterygii</taxon>
        <taxon>Teleostei</taxon>
        <taxon>Protacanthopterygii</taxon>
        <taxon>Esociformes</taxon>
        <taxon>Umbridae</taxon>
        <taxon>Dallia</taxon>
    </lineage>
</organism>
<evidence type="ECO:0000313" key="1">
    <source>
        <dbReference type="EMBL" id="KAJ7989855.1"/>
    </source>
</evidence>
<evidence type="ECO:0000313" key="2">
    <source>
        <dbReference type="Proteomes" id="UP001157502"/>
    </source>
</evidence>
<comment type="caution">
    <text evidence="1">The sequence shown here is derived from an EMBL/GenBank/DDBJ whole genome shotgun (WGS) entry which is preliminary data.</text>
</comment>
<dbReference type="Proteomes" id="UP001157502">
    <property type="component" value="Chromosome 29"/>
</dbReference>
<name>A0ACC2FF35_DALPE</name>
<sequence length="121" mass="13393">MLLLLWRGGKKAVSLPGKRKQLTPTRLTPTARQADNYTLRRQHTLLSDHEAEHQTFRTQTPLEVEYGSTSVGFVKVPAPLNMLHAVGYIWPGKVRTYFTSAEVIIGPETSLAEKPGGAGPR</sequence>
<gene>
    <name evidence="1" type="ORF">DPEC_G00308810</name>
</gene>
<protein>
    <submittedName>
        <fullName evidence="1">Uncharacterized protein</fullName>
    </submittedName>
</protein>
<accession>A0ACC2FF35</accession>
<dbReference type="EMBL" id="CM055756">
    <property type="protein sequence ID" value="KAJ7989855.1"/>
    <property type="molecule type" value="Genomic_DNA"/>
</dbReference>